<accession>N9DQH5</accession>
<dbReference type="AlphaFoldDB" id="N9DQH5"/>
<dbReference type="Proteomes" id="UP000013251">
    <property type="component" value="Unassembled WGS sequence"/>
</dbReference>
<dbReference type="EMBL" id="APQG01000015">
    <property type="protein sequence ID" value="ENW00127.1"/>
    <property type="molecule type" value="Genomic_DNA"/>
</dbReference>
<comment type="caution">
    <text evidence="1">The sequence shown here is derived from an EMBL/GenBank/DDBJ whole genome shotgun (WGS) entry which is preliminary data.</text>
</comment>
<organism evidence="1 2">
    <name type="scientific">Acinetobacter bereziniae LMG 1003 = CIP 70.12</name>
    <dbReference type="NCBI Taxonomy" id="981324"/>
    <lineage>
        <taxon>Bacteria</taxon>
        <taxon>Pseudomonadati</taxon>
        <taxon>Pseudomonadota</taxon>
        <taxon>Gammaproteobacteria</taxon>
        <taxon>Moraxellales</taxon>
        <taxon>Moraxellaceae</taxon>
        <taxon>Acinetobacter</taxon>
    </lineage>
</organism>
<gene>
    <name evidence="1" type="ORF">F938_00770</name>
</gene>
<name>N9DQH5_ACIBZ</name>
<reference evidence="1 2" key="1">
    <citation type="submission" date="2013-02" db="EMBL/GenBank/DDBJ databases">
        <title>The Genome Sequence of Acinetobacter bereziniae CIP 70.12.</title>
        <authorList>
            <consortium name="The Broad Institute Genome Sequencing Platform"/>
            <consortium name="The Broad Institute Genome Sequencing Center for Infectious Disease"/>
            <person name="Cerqueira G."/>
            <person name="Feldgarden M."/>
            <person name="Courvalin P."/>
            <person name="Perichon B."/>
            <person name="Grillot-Courvalin C."/>
            <person name="Clermont D."/>
            <person name="Rocha E."/>
            <person name="Yoon E.-J."/>
            <person name="Nemec A."/>
            <person name="Walker B."/>
            <person name="Young S.K."/>
            <person name="Zeng Q."/>
            <person name="Gargeya S."/>
            <person name="Fitzgerald M."/>
            <person name="Haas B."/>
            <person name="Abouelleil A."/>
            <person name="Alvarado L."/>
            <person name="Arachchi H.M."/>
            <person name="Berlin A.M."/>
            <person name="Chapman S.B."/>
            <person name="Dewar J."/>
            <person name="Goldberg J."/>
            <person name="Griggs A."/>
            <person name="Gujja S."/>
            <person name="Hansen M."/>
            <person name="Howarth C."/>
            <person name="Imamovic A."/>
            <person name="Larimer J."/>
            <person name="McCowan C."/>
            <person name="Murphy C."/>
            <person name="Neiman D."/>
            <person name="Pearson M."/>
            <person name="Priest M."/>
            <person name="Roberts A."/>
            <person name="Saif S."/>
            <person name="Shea T."/>
            <person name="Sisk P."/>
            <person name="Sykes S."/>
            <person name="Wortman J."/>
            <person name="Nusbaum C."/>
            <person name="Birren B."/>
        </authorList>
    </citation>
    <scope>NUCLEOTIDE SEQUENCE [LARGE SCALE GENOMIC DNA]</scope>
    <source>
        <strain evidence="1 2">CIP 70.12</strain>
    </source>
</reference>
<dbReference type="RefSeq" id="WP_005029549.1">
    <property type="nucleotide sequence ID" value="NZ_KB849755.1"/>
</dbReference>
<dbReference type="GeneID" id="69462175"/>
<protein>
    <submittedName>
        <fullName evidence="1">Uncharacterized protein</fullName>
    </submittedName>
</protein>
<evidence type="ECO:0000313" key="1">
    <source>
        <dbReference type="EMBL" id="ENW00127.1"/>
    </source>
</evidence>
<sequence>MNLNDQKLFRKYFSKIYSYLKENCLVLNYLNDCDQNIDFIRKLSIIYANETIKILSTDPSIGDQLSQIYSNFYRVLELSIYKRIEILGCEIRPTDEEDIKIFIDNFITTVRNYNYIKLNKPPI</sequence>
<proteinExistence type="predicted"/>
<keyword evidence="2" id="KW-1185">Reference proteome</keyword>
<dbReference type="HOGENOM" id="CLU_2010270_0_0_6"/>
<evidence type="ECO:0000313" key="2">
    <source>
        <dbReference type="Proteomes" id="UP000013251"/>
    </source>
</evidence>